<keyword evidence="1" id="KW-0472">Membrane</keyword>
<sequence>MYLLFLLFFLFFFFFFMKFELMMLLVSLEVVFMFIVFSVIFSSGMLWLGMVLLCLSACEGVMGVTFLVVLNMCQMGFFQK</sequence>
<evidence type="ECO:0000256" key="1">
    <source>
        <dbReference type="SAM" id="Phobius"/>
    </source>
</evidence>
<accession>A0A024GX32</accession>
<keyword evidence="1" id="KW-1133">Transmembrane helix</keyword>
<reference evidence="2" key="1">
    <citation type="journal article" date="2014" name="Genome Biol. Evol.">
        <title>Ascidian mitogenomics: comparison of evolutionary rates in closely related taxa provides evidence of ongoing speciation events.</title>
        <authorList>
            <person name="Griggio F."/>
            <person name="Voskoboynik A."/>
            <person name="Iannelli F."/>
            <person name="Justy F."/>
            <person name="Tilak M.K."/>
            <person name="Turon X."/>
            <person name="Pesole G."/>
            <person name="Douzery E.J."/>
            <person name="Mastrototaro F."/>
            <person name="Gissi C."/>
        </authorList>
    </citation>
    <scope>NUCLEOTIDE SEQUENCE</scope>
    <source>
        <tissue evidence="2">Colony</tissue>
    </source>
</reference>
<keyword evidence="1" id="KW-0812">Transmembrane</keyword>
<keyword evidence="2" id="KW-0496">Mitochondrion</keyword>
<dbReference type="AlphaFoldDB" id="A0A024GX32"/>
<dbReference type="EMBL" id="HF548552">
    <property type="protein sequence ID" value="CCO25702.1"/>
    <property type="molecule type" value="Genomic_DNA"/>
</dbReference>
<evidence type="ECO:0000313" key="2">
    <source>
        <dbReference type="EMBL" id="CCO25702.1"/>
    </source>
</evidence>
<name>A0A024GX32_BOTVI</name>
<feature type="transmembrane region" description="Helical" evidence="1">
    <location>
        <begin position="7"/>
        <end position="40"/>
    </location>
</feature>
<proteinExistence type="predicted"/>
<protein>
    <submittedName>
        <fullName evidence="2">NADH dehydrogenase subunit 4L</fullName>
    </submittedName>
</protein>
<gene>
    <name evidence="2" type="primary">nad4L</name>
</gene>
<organism evidence="2">
    <name type="scientific">Botrylloides violaceus</name>
    <name type="common">Orange cloak sea squirt</name>
    <dbReference type="NCBI Taxonomy" id="581057"/>
    <lineage>
        <taxon>Eukaryota</taxon>
        <taxon>Metazoa</taxon>
        <taxon>Chordata</taxon>
        <taxon>Tunicata</taxon>
        <taxon>Ascidiacea</taxon>
        <taxon>Stolidobranchia</taxon>
        <taxon>Styelidae</taxon>
        <taxon>Botrylloides</taxon>
    </lineage>
</organism>
<geneLocation type="mitochondrion" evidence="2"/>